<dbReference type="EMBL" id="OV696688">
    <property type="protein sequence ID" value="CAH1256332.1"/>
    <property type="molecule type" value="Genomic_DNA"/>
</dbReference>
<sequence length="339" mass="37015">MSDTTTAPVVPVGTMRRYRCCGSCGGCGWCGGQFQWWTTKLRTRLKKNVGTKTAGVIVALLTFFLVGFGAATVLLSLECARSNPLDIWYTVVVAAGLCSTVLLLWAALRDPYMPLEEETEEELKMDRAKSTVTFVVLFLLAIACMVVDIYALVVANSCSFREDGLPSRLHTGTAFHVTRLFFVVAQVSVIGWLHMTRRWPKRTVGSAFLAAFVVLADASCWLYQVSENADIICDTSSCWSSVAPTAQPCEGSDRTTHCDFLRLKRYCTPLVGQFSLVATAAMFVLWSKARGSEHAGRESEGEPLIGRRPQAHGDLAAPGWLVAALVLFVLSVALVIVTQ</sequence>
<reference evidence="2" key="1">
    <citation type="submission" date="2022-01" db="EMBL/GenBank/DDBJ databases">
        <authorList>
            <person name="Braso-Vives M."/>
        </authorList>
    </citation>
    <scope>NUCLEOTIDE SEQUENCE</scope>
</reference>
<protein>
    <submittedName>
        <fullName evidence="2">Hypp1646 protein</fullName>
    </submittedName>
</protein>
<keyword evidence="1" id="KW-0472">Membrane</keyword>
<feature type="transmembrane region" description="Helical" evidence="1">
    <location>
        <begin position="132"/>
        <end position="153"/>
    </location>
</feature>
<proteinExistence type="predicted"/>
<feature type="transmembrane region" description="Helical" evidence="1">
    <location>
        <begin position="315"/>
        <end position="337"/>
    </location>
</feature>
<feature type="transmembrane region" description="Helical" evidence="1">
    <location>
        <begin position="205"/>
        <end position="224"/>
    </location>
</feature>
<feature type="transmembrane region" description="Helical" evidence="1">
    <location>
        <begin position="54"/>
        <end position="75"/>
    </location>
</feature>
<keyword evidence="1" id="KW-0812">Transmembrane</keyword>
<dbReference type="OrthoDB" id="10107789at2759"/>
<feature type="transmembrane region" description="Helical" evidence="1">
    <location>
        <begin position="173"/>
        <end position="193"/>
    </location>
</feature>
<accession>A0A8J9ZLK3</accession>
<keyword evidence="3" id="KW-1185">Reference proteome</keyword>
<feature type="transmembrane region" description="Helical" evidence="1">
    <location>
        <begin position="87"/>
        <end position="108"/>
    </location>
</feature>
<dbReference type="Proteomes" id="UP000838412">
    <property type="component" value="Chromosome 3"/>
</dbReference>
<organism evidence="2 3">
    <name type="scientific">Branchiostoma lanceolatum</name>
    <name type="common">Common lancelet</name>
    <name type="synonym">Amphioxus lanceolatum</name>
    <dbReference type="NCBI Taxonomy" id="7740"/>
    <lineage>
        <taxon>Eukaryota</taxon>
        <taxon>Metazoa</taxon>
        <taxon>Chordata</taxon>
        <taxon>Cephalochordata</taxon>
        <taxon>Leptocardii</taxon>
        <taxon>Amphioxiformes</taxon>
        <taxon>Branchiostomatidae</taxon>
        <taxon>Branchiostoma</taxon>
    </lineage>
</organism>
<name>A0A8J9ZLK3_BRALA</name>
<gene>
    <name evidence="2" type="primary">Hypp1646</name>
    <name evidence="2" type="ORF">BLAG_LOCUS14734</name>
</gene>
<keyword evidence="1" id="KW-1133">Transmembrane helix</keyword>
<evidence type="ECO:0000313" key="2">
    <source>
        <dbReference type="EMBL" id="CAH1256332.1"/>
    </source>
</evidence>
<evidence type="ECO:0000256" key="1">
    <source>
        <dbReference type="SAM" id="Phobius"/>
    </source>
</evidence>
<dbReference type="AlphaFoldDB" id="A0A8J9ZLK3"/>
<evidence type="ECO:0000313" key="3">
    <source>
        <dbReference type="Proteomes" id="UP000838412"/>
    </source>
</evidence>
<feature type="transmembrane region" description="Helical" evidence="1">
    <location>
        <begin position="270"/>
        <end position="287"/>
    </location>
</feature>